<sequence>MECVYAIGLYASQASQFMNRLAIVSTGSSYPYSRYTLYQAPKILHVPKSASESNYLFPHFPVVGGESSIFMTHDYQVSPNTYVAQYCSLELSRQEMETKIVHRSLPITPTNPHRSRDNIESETRCLAYITRLSQEKRATLVSTSELIAWHDCSEGIIASLAFQNKISVVGHHNKFAPQYFCESCIRVDADSAFQMRNLISDDQFFLPEKTSPQLSALAWYQGHLHVFVRSLSGNLWRPITTLGREERNADEITKWLEESGTLKHYLRFMKKYKDMIGCLDLNDPQFFQNYELHKEARIFLAVRFALIKTRQLVSSSVTGEIGQHFDVPSTLSS</sequence>
<reference evidence="2" key="1">
    <citation type="submission" date="2020-10" db="EMBL/GenBank/DDBJ databases">
        <authorList>
            <person name="Muller C M."/>
        </authorList>
    </citation>
    <scope>NUCLEOTIDE SEQUENCE</scope>
    <source>
        <strain evidence="2">THUN-12</strain>
    </source>
</reference>
<dbReference type="EMBL" id="CAJHIT010000001">
    <property type="protein sequence ID" value="CAD6498663.1"/>
    <property type="molecule type" value="Genomic_DNA"/>
</dbReference>
<dbReference type="EMBL" id="CAJHIT010000001">
    <property type="protein sequence ID" value="CAD6498667.1"/>
    <property type="molecule type" value="Genomic_DNA"/>
</dbReference>
<evidence type="ECO:0000313" key="4">
    <source>
        <dbReference type="EMBL" id="CAD6498669.1"/>
    </source>
</evidence>
<dbReference type="EMBL" id="CAJHIT010000001">
    <property type="protein sequence ID" value="CAD6498665.1"/>
    <property type="molecule type" value="Genomic_DNA"/>
</dbReference>
<dbReference type="EMBL" id="CAJHIT010000001">
    <property type="protein sequence ID" value="CAD6498669.1"/>
    <property type="molecule type" value="Genomic_DNA"/>
</dbReference>
<dbReference type="Proteomes" id="UP000683417">
    <property type="component" value="Unassembled WGS sequence"/>
</dbReference>
<evidence type="ECO:0000313" key="5">
    <source>
        <dbReference type="Proteomes" id="UP000683417"/>
    </source>
</evidence>
<proteinExistence type="predicted"/>
<accession>A0A9W4GCC9</accession>
<comment type="caution">
    <text evidence="2">The sequence shown here is derived from an EMBL/GenBank/DDBJ whole genome shotgun (WGS) entry which is preliminary data.</text>
</comment>
<evidence type="ECO:0000313" key="1">
    <source>
        <dbReference type="EMBL" id="CAD6498663.1"/>
    </source>
</evidence>
<gene>
    <name evidence="1" type="ORF">BGTH12_LOCUS21</name>
    <name evidence="2" type="ORF">BGTH12_LOCUS23</name>
    <name evidence="3" type="ORF">BGTH12_LOCUS25</name>
    <name evidence="4" type="ORF">BGTH12_LOCUS27</name>
</gene>
<organism evidence="2 5">
    <name type="scientific">Blumeria graminis f. sp. triticale</name>
    <dbReference type="NCBI Taxonomy" id="1689686"/>
    <lineage>
        <taxon>Eukaryota</taxon>
        <taxon>Fungi</taxon>
        <taxon>Dikarya</taxon>
        <taxon>Ascomycota</taxon>
        <taxon>Pezizomycotina</taxon>
        <taxon>Leotiomycetes</taxon>
        <taxon>Erysiphales</taxon>
        <taxon>Erysiphaceae</taxon>
        <taxon>Blumeria</taxon>
    </lineage>
</organism>
<dbReference type="AlphaFoldDB" id="A0A9W4GCC9"/>
<evidence type="ECO:0000313" key="3">
    <source>
        <dbReference type="EMBL" id="CAD6498667.1"/>
    </source>
</evidence>
<protein>
    <submittedName>
        <fullName evidence="1">BgTH12-04324</fullName>
    </submittedName>
    <submittedName>
        <fullName evidence="2">BgTH12-04326</fullName>
    </submittedName>
    <submittedName>
        <fullName evidence="3">BgTH12-04328</fullName>
    </submittedName>
    <submittedName>
        <fullName evidence="4">BgTH12-04330</fullName>
    </submittedName>
</protein>
<name>A0A9W4GCC9_BLUGR</name>
<evidence type="ECO:0000313" key="2">
    <source>
        <dbReference type="EMBL" id="CAD6498665.1"/>
    </source>
</evidence>